<dbReference type="SUPFAM" id="SSF55681">
    <property type="entry name" value="Class II aaRS and biotin synthetases"/>
    <property type="match status" value="1"/>
</dbReference>
<evidence type="ECO:0000256" key="2">
    <source>
        <dbReference type="ARBA" id="ARBA00012829"/>
    </source>
</evidence>
<dbReference type="PROSITE" id="PS50862">
    <property type="entry name" value="AA_TRNA_LIGASE_II"/>
    <property type="match status" value="1"/>
</dbReference>
<evidence type="ECO:0000313" key="10">
    <source>
        <dbReference type="EMBL" id="GHC40514.1"/>
    </source>
</evidence>
<dbReference type="InterPro" id="IPR002315">
    <property type="entry name" value="tRNA-synt_gly"/>
</dbReference>
<keyword evidence="3" id="KW-0963">Cytoplasm</keyword>
<gene>
    <name evidence="10" type="primary">glyQS</name>
    <name evidence="10" type="ORF">GCM10007100_01240</name>
</gene>
<keyword evidence="7" id="KW-0648">Protein biosynthesis</keyword>
<accession>A0A918WEL3</accession>
<dbReference type="InterPro" id="IPR045864">
    <property type="entry name" value="aa-tRNA-synth_II/BPL/LPL"/>
</dbReference>
<dbReference type="Pfam" id="PF00587">
    <property type="entry name" value="tRNA-synt_2b"/>
    <property type="match status" value="1"/>
</dbReference>
<dbReference type="InterPro" id="IPR033731">
    <property type="entry name" value="GlyRS-like_core"/>
</dbReference>
<evidence type="ECO:0000256" key="7">
    <source>
        <dbReference type="ARBA" id="ARBA00022917"/>
    </source>
</evidence>
<proteinExistence type="inferred from homology"/>
<dbReference type="NCBIfam" id="NF003211">
    <property type="entry name" value="PRK04173.1"/>
    <property type="match status" value="1"/>
</dbReference>
<evidence type="ECO:0000256" key="1">
    <source>
        <dbReference type="ARBA" id="ARBA00008226"/>
    </source>
</evidence>
<comment type="caution">
    <text evidence="10">The sequence shown here is derived from an EMBL/GenBank/DDBJ whole genome shotgun (WGS) entry which is preliminary data.</text>
</comment>
<evidence type="ECO:0000313" key="11">
    <source>
        <dbReference type="Proteomes" id="UP000644507"/>
    </source>
</evidence>
<comment type="similarity">
    <text evidence="1">Belongs to the class-II aminoacyl-tRNA synthetase family.</text>
</comment>
<reference evidence="10" key="1">
    <citation type="journal article" date="2014" name="Int. J. Syst. Evol. Microbiol.">
        <title>Complete genome sequence of Corynebacterium casei LMG S-19264T (=DSM 44701T), isolated from a smear-ripened cheese.</title>
        <authorList>
            <consortium name="US DOE Joint Genome Institute (JGI-PGF)"/>
            <person name="Walter F."/>
            <person name="Albersmeier A."/>
            <person name="Kalinowski J."/>
            <person name="Ruckert C."/>
        </authorList>
    </citation>
    <scope>NUCLEOTIDE SEQUENCE</scope>
    <source>
        <strain evidence="10">KCTC 12988</strain>
    </source>
</reference>
<sequence length="531" mass="60865">MANKDQTDPVRMEKIVSLCKRKGFIFQSGELYGGLNGCWDLGPLGTELKRNVKEMWWRRHVQERDDVLGMDGSILTHQEVLKASGHVGGFSDPMSDCLLSKARLRADQIEPQSGTAYHFTGAKHEESGWSVERPYSVLLNQPNQDENKARKTAREYYSQFLSDKQISPKKLELLGETTSEEKDVTNYNPENGSLLTEPREFELMFKTYMGASAEDGDPSALAYLRPETAQSIFVQYKNVMDSNRVKLPFGIAQIGKSFRNEINPRNYIFRSREFEQMEIEYFCHPSDGLRLTDEWLENRLAWYEEVGIPREKLHILDIPDGERAHYSQKTYDIEYEFPFGIQELEGVAYRGDYDLGKHKEASGKPLEYFDQETKEKFIPHVVEPSAGCDRTVLALLCEAFDEEDLTKEGGKPDIRTVMHFSPKVAPVKAAVFPLLKKNDEQVRIAKEIQKELQQWMNVDYDDGGAVGRRYRRQDEIGTPFCITVDFETLGEGEGDDAADLKGTVTIRERDSMEQTRIAIDDVLAYLLKRIR</sequence>
<dbReference type="Proteomes" id="UP000644507">
    <property type="component" value="Unassembled WGS sequence"/>
</dbReference>
<keyword evidence="6" id="KW-0067">ATP-binding</keyword>
<evidence type="ECO:0000256" key="4">
    <source>
        <dbReference type="ARBA" id="ARBA00022598"/>
    </source>
</evidence>
<evidence type="ECO:0000256" key="6">
    <source>
        <dbReference type="ARBA" id="ARBA00022840"/>
    </source>
</evidence>
<dbReference type="PANTHER" id="PTHR10745:SF8">
    <property type="entry name" value="DNA POLYMERASE SUBUNIT GAMMA-2, MITOCHONDRIAL"/>
    <property type="match status" value="1"/>
</dbReference>
<dbReference type="EC" id="6.1.1.14" evidence="2"/>
<dbReference type="GO" id="GO:0005737">
    <property type="term" value="C:cytoplasm"/>
    <property type="evidence" value="ECO:0007669"/>
    <property type="project" value="InterPro"/>
</dbReference>
<keyword evidence="8" id="KW-0030">Aminoacyl-tRNA synthetase</keyword>
<dbReference type="InterPro" id="IPR006195">
    <property type="entry name" value="aa-tRNA-synth_II"/>
</dbReference>
<evidence type="ECO:0000256" key="8">
    <source>
        <dbReference type="ARBA" id="ARBA00023146"/>
    </source>
</evidence>
<dbReference type="InterPro" id="IPR002314">
    <property type="entry name" value="aa-tRNA-synt_IIb"/>
</dbReference>
<dbReference type="CDD" id="cd00858">
    <property type="entry name" value="GlyRS_anticodon"/>
    <property type="match status" value="1"/>
</dbReference>
<dbReference type="EMBL" id="BMXI01000001">
    <property type="protein sequence ID" value="GHC40514.1"/>
    <property type="molecule type" value="Genomic_DNA"/>
</dbReference>
<dbReference type="PANTHER" id="PTHR10745">
    <property type="entry name" value="GLYCYL-TRNA SYNTHETASE/DNA POLYMERASE SUBUNIT GAMMA-2"/>
    <property type="match status" value="1"/>
</dbReference>
<dbReference type="Gene3D" id="3.30.930.10">
    <property type="entry name" value="Bira Bifunctional Protein, Domain 2"/>
    <property type="match status" value="1"/>
</dbReference>
<dbReference type="AlphaFoldDB" id="A0A918WEL3"/>
<dbReference type="PRINTS" id="PR01043">
    <property type="entry name" value="TRNASYNTHGLY"/>
</dbReference>
<evidence type="ECO:0000256" key="3">
    <source>
        <dbReference type="ARBA" id="ARBA00022490"/>
    </source>
</evidence>
<keyword evidence="4 10" id="KW-0436">Ligase</keyword>
<dbReference type="RefSeq" id="WP_189566335.1">
    <property type="nucleotide sequence ID" value="NZ_BMXI01000001.1"/>
</dbReference>
<keyword evidence="11" id="KW-1185">Reference proteome</keyword>
<reference evidence="10" key="2">
    <citation type="submission" date="2020-09" db="EMBL/GenBank/DDBJ databases">
        <authorList>
            <person name="Sun Q."/>
            <person name="Kim S."/>
        </authorList>
    </citation>
    <scope>NUCLEOTIDE SEQUENCE</scope>
    <source>
        <strain evidence="10">KCTC 12988</strain>
    </source>
</reference>
<evidence type="ECO:0000259" key="9">
    <source>
        <dbReference type="PROSITE" id="PS50862"/>
    </source>
</evidence>
<dbReference type="GO" id="GO:0005524">
    <property type="term" value="F:ATP binding"/>
    <property type="evidence" value="ECO:0007669"/>
    <property type="project" value="UniProtKB-KW"/>
</dbReference>
<feature type="domain" description="Aminoacyl-transfer RNA synthetases class-II family profile" evidence="9">
    <location>
        <begin position="202"/>
        <end position="412"/>
    </location>
</feature>
<dbReference type="InterPro" id="IPR036621">
    <property type="entry name" value="Anticodon-bd_dom_sf"/>
</dbReference>
<keyword evidence="5" id="KW-0547">Nucleotide-binding</keyword>
<organism evidence="10 11">
    <name type="scientific">Roseibacillus persicicus</name>
    <dbReference type="NCBI Taxonomy" id="454148"/>
    <lineage>
        <taxon>Bacteria</taxon>
        <taxon>Pseudomonadati</taxon>
        <taxon>Verrucomicrobiota</taxon>
        <taxon>Verrucomicrobiia</taxon>
        <taxon>Verrucomicrobiales</taxon>
        <taxon>Verrucomicrobiaceae</taxon>
        <taxon>Roseibacillus</taxon>
    </lineage>
</organism>
<dbReference type="GO" id="GO:0006426">
    <property type="term" value="P:glycyl-tRNA aminoacylation"/>
    <property type="evidence" value="ECO:0007669"/>
    <property type="project" value="InterPro"/>
</dbReference>
<dbReference type="InterPro" id="IPR004154">
    <property type="entry name" value="Anticodon-bd"/>
</dbReference>
<dbReference type="NCBIfam" id="TIGR00389">
    <property type="entry name" value="glyS_dimeric"/>
    <property type="match status" value="1"/>
</dbReference>
<dbReference type="Pfam" id="PF03129">
    <property type="entry name" value="HGTP_anticodon"/>
    <property type="match status" value="1"/>
</dbReference>
<protein>
    <recommendedName>
        <fullName evidence="2">glycine--tRNA ligase</fullName>
        <ecNumber evidence="2">6.1.1.14</ecNumber>
    </recommendedName>
</protein>
<dbReference type="SUPFAM" id="SSF52954">
    <property type="entry name" value="Class II aaRS ABD-related"/>
    <property type="match status" value="1"/>
</dbReference>
<dbReference type="InterPro" id="IPR027031">
    <property type="entry name" value="Gly-tRNA_synthase/POLG2"/>
</dbReference>
<dbReference type="CDD" id="cd00774">
    <property type="entry name" value="GlyRS-like_core"/>
    <property type="match status" value="1"/>
</dbReference>
<dbReference type="Gene3D" id="3.40.50.800">
    <property type="entry name" value="Anticodon-binding domain"/>
    <property type="match status" value="1"/>
</dbReference>
<name>A0A918WEL3_9BACT</name>
<evidence type="ECO:0000256" key="5">
    <source>
        <dbReference type="ARBA" id="ARBA00022741"/>
    </source>
</evidence>
<dbReference type="GO" id="GO:0004820">
    <property type="term" value="F:glycine-tRNA ligase activity"/>
    <property type="evidence" value="ECO:0007669"/>
    <property type="project" value="UniProtKB-EC"/>
</dbReference>